<feature type="non-terminal residue" evidence="2">
    <location>
        <position position="1"/>
    </location>
</feature>
<dbReference type="GO" id="GO:0006420">
    <property type="term" value="P:arginyl-tRNA aminoacylation"/>
    <property type="evidence" value="ECO:0007669"/>
    <property type="project" value="InterPro"/>
</dbReference>
<organism evidence="2">
    <name type="scientific">marine sediment metagenome</name>
    <dbReference type="NCBI Taxonomy" id="412755"/>
    <lineage>
        <taxon>unclassified sequences</taxon>
        <taxon>metagenomes</taxon>
        <taxon>ecological metagenomes</taxon>
    </lineage>
</organism>
<name>X1NSA1_9ZZZZ</name>
<evidence type="ECO:0000259" key="1">
    <source>
        <dbReference type="SMART" id="SM01016"/>
    </source>
</evidence>
<protein>
    <recommendedName>
        <fullName evidence="1">Arginyl tRNA synthetase N-terminal domain-containing protein</fullName>
    </recommendedName>
</protein>
<feature type="non-terminal residue" evidence="2">
    <location>
        <position position="184"/>
    </location>
</feature>
<dbReference type="SUPFAM" id="SSF52374">
    <property type="entry name" value="Nucleotidylyl transferase"/>
    <property type="match status" value="1"/>
</dbReference>
<dbReference type="InterPro" id="IPR014729">
    <property type="entry name" value="Rossmann-like_a/b/a_fold"/>
</dbReference>
<dbReference type="InterPro" id="IPR005148">
    <property type="entry name" value="Arg-tRNA-synth_N"/>
</dbReference>
<dbReference type="Gene3D" id="3.30.1360.70">
    <property type="entry name" value="Arginyl tRNA synthetase N-terminal domain"/>
    <property type="match status" value="1"/>
</dbReference>
<dbReference type="InterPro" id="IPR035684">
    <property type="entry name" value="ArgRS_core"/>
</dbReference>
<dbReference type="Gene3D" id="3.40.50.620">
    <property type="entry name" value="HUPs"/>
    <property type="match status" value="1"/>
</dbReference>
<dbReference type="GO" id="GO:0005737">
    <property type="term" value="C:cytoplasm"/>
    <property type="evidence" value="ECO:0007669"/>
    <property type="project" value="InterPro"/>
</dbReference>
<dbReference type="SUPFAM" id="SSF55190">
    <property type="entry name" value="Arginyl-tRNA synthetase (ArgRS), N-terminal 'additional' domain"/>
    <property type="match status" value="1"/>
</dbReference>
<feature type="domain" description="Arginyl tRNA synthetase N-terminal" evidence="1">
    <location>
        <begin position="2"/>
        <end position="74"/>
    </location>
</feature>
<evidence type="ECO:0000313" key="2">
    <source>
        <dbReference type="EMBL" id="GAI46942.1"/>
    </source>
</evidence>
<dbReference type="SMART" id="SM01016">
    <property type="entry name" value="Arg_tRNA_synt_N"/>
    <property type="match status" value="1"/>
</dbReference>
<proteinExistence type="predicted"/>
<dbReference type="PANTHER" id="PTHR11956">
    <property type="entry name" value="ARGINYL-TRNA SYNTHETASE"/>
    <property type="match status" value="1"/>
</dbReference>
<dbReference type="Pfam" id="PF03485">
    <property type="entry name" value="Arg_tRNA_synt_N"/>
    <property type="match status" value="1"/>
</dbReference>
<dbReference type="PANTHER" id="PTHR11956:SF5">
    <property type="entry name" value="ARGININE--TRNA LIGASE, CYTOPLASMIC"/>
    <property type="match status" value="1"/>
</dbReference>
<accession>X1NSA1</accession>
<dbReference type="AlphaFoldDB" id="X1NSA1"/>
<dbReference type="InterPro" id="IPR036695">
    <property type="entry name" value="Arg-tRNA-synth_N_sf"/>
</dbReference>
<dbReference type="InterPro" id="IPR001278">
    <property type="entry name" value="Arg-tRNA-ligase"/>
</dbReference>
<dbReference type="GO" id="GO:0004814">
    <property type="term" value="F:arginine-tRNA ligase activity"/>
    <property type="evidence" value="ECO:0007669"/>
    <property type="project" value="InterPro"/>
</dbReference>
<comment type="caution">
    <text evidence="2">The sequence shown here is derived from an EMBL/GenBank/DDBJ whole genome shotgun (WGS) entry which is preliminary data.</text>
</comment>
<gene>
    <name evidence="2" type="ORF">S06H3_60623</name>
</gene>
<dbReference type="PRINTS" id="PR01038">
    <property type="entry name" value="TRNASYNTHARG"/>
</dbReference>
<dbReference type="GO" id="GO:0005524">
    <property type="term" value="F:ATP binding"/>
    <property type="evidence" value="ECO:0007669"/>
    <property type="project" value="InterPro"/>
</dbReference>
<sequence>KIFPKVSVPSITFETPPSLQFGELSSSICFELAKKTKKKPIELAEKIAEAANISPFPLIQSVKAAGEGYINFYANFAKFSSLTFESIRTLDTEYGYVKTDEPRRIIVEHTSVNPIHPIHVGHARNPVLGDALARILRAQGHTVFRHYYVDDVGRQTAVIAYGYEKLGKPKPVGKPDHFIGIIYT</sequence>
<reference evidence="2" key="1">
    <citation type="journal article" date="2014" name="Front. Microbiol.">
        <title>High frequency of phylogenetically diverse reductive dehalogenase-homologous genes in deep subseafloor sedimentary metagenomes.</title>
        <authorList>
            <person name="Kawai M."/>
            <person name="Futagami T."/>
            <person name="Toyoda A."/>
            <person name="Takaki Y."/>
            <person name="Nishi S."/>
            <person name="Hori S."/>
            <person name="Arai W."/>
            <person name="Tsubouchi T."/>
            <person name="Morono Y."/>
            <person name="Uchiyama I."/>
            <person name="Ito T."/>
            <person name="Fujiyama A."/>
            <person name="Inagaki F."/>
            <person name="Takami H."/>
        </authorList>
    </citation>
    <scope>NUCLEOTIDE SEQUENCE</scope>
    <source>
        <strain evidence="2">Expedition CK06-06</strain>
    </source>
</reference>
<dbReference type="Pfam" id="PF00750">
    <property type="entry name" value="tRNA-synt_1d"/>
    <property type="match status" value="1"/>
</dbReference>
<dbReference type="EMBL" id="BARV01039578">
    <property type="protein sequence ID" value="GAI46942.1"/>
    <property type="molecule type" value="Genomic_DNA"/>
</dbReference>